<organism evidence="1 2">
    <name type="scientific">Enterococcus aquimarinus</name>
    <dbReference type="NCBI Taxonomy" id="328396"/>
    <lineage>
        <taxon>Bacteria</taxon>
        <taxon>Bacillati</taxon>
        <taxon>Bacillota</taxon>
        <taxon>Bacilli</taxon>
        <taxon>Lactobacillales</taxon>
        <taxon>Enterococcaceae</taxon>
        <taxon>Enterococcus</taxon>
    </lineage>
</organism>
<dbReference type="EMBL" id="JXKD01000001">
    <property type="protein sequence ID" value="OJG12147.1"/>
    <property type="molecule type" value="Genomic_DNA"/>
</dbReference>
<dbReference type="RefSeq" id="WP_071873638.1">
    <property type="nucleotide sequence ID" value="NZ_JBHSHF010000002.1"/>
</dbReference>
<dbReference type="AlphaFoldDB" id="A0A1L8QXC3"/>
<comment type="caution">
    <text evidence="1">The sequence shown here is derived from an EMBL/GenBank/DDBJ whole genome shotgun (WGS) entry which is preliminary data.</text>
</comment>
<name>A0A1L8QXC3_9ENTE</name>
<proteinExistence type="predicted"/>
<dbReference type="Proteomes" id="UP000182149">
    <property type="component" value="Unassembled WGS sequence"/>
</dbReference>
<gene>
    <name evidence="1" type="ORF">RU93_GL000077</name>
</gene>
<accession>A0A1L8QXC3</accession>
<dbReference type="OrthoDB" id="2453979at2"/>
<protein>
    <submittedName>
        <fullName evidence="1">Uncharacterized protein</fullName>
    </submittedName>
</protein>
<evidence type="ECO:0000313" key="1">
    <source>
        <dbReference type="EMBL" id="OJG12147.1"/>
    </source>
</evidence>
<keyword evidence="2" id="KW-1185">Reference proteome</keyword>
<sequence length="83" mass="9660">MGLFENEYDNKIEKDYKNVEQAIKEKKVTVSGLYDVINGKKKVSDVKKLTSKSDVKFNDKDRLKISKFGRDFVEHFLLEGDNN</sequence>
<dbReference type="STRING" id="328396.RU93_GL000077"/>
<reference evidence="1 2" key="1">
    <citation type="submission" date="2014-12" db="EMBL/GenBank/DDBJ databases">
        <title>Draft genome sequences of 29 type strains of Enterococci.</title>
        <authorList>
            <person name="Zhong Z."/>
            <person name="Sun Z."/>
            <person name="Liu W."/>
            <person name="Zhang W."/>
            <person name="Zhang H."/>
        </authorList>
    </citation>
    <scope>NUCLEOTIDE SEQUENCE [LARGE SCALE GENOMIC DNA]</scope>
    <source>
        <strain evidence="1 2">DSM 17690</strain>
    </source>
</reference>
<evidence type="ECO:0000313" key="2">
    <source>
        <dbReference type="Proteomes" id="UP000182149"/>
    </source>
</evidence>